<keyword evidence="3" id="KW-1185">Reference proteome</keyword>
<comment type="caution">
    <text evidence="2">The sequence shown here is derived from an EMBL/GenBank/DDBJ whole genome shotgun (WGS) entry which is preliminary data.</text>
</comment>
<evidence type="ECO:0000313" key="2">
    <source>
        <dbReference type="EMBL" id="KPC49681.1"/>
    </source>
</evidence>
<accession>A0A0N0XGD7</accession>
<protein>
    <recommendedName>
        <fullName evidence="4">DUF2946 domain-containing protein</fullName>
    </recommendedName>
</protein>
<dbReference type="STRING" id="857265.WG78_20200"/>
<evidence type="ECO:0000256" key="1">
    <source>
        <dbReference type="SAM" id="SignalP"/>
    </source>
</evidence>
<dbReference type="EMBL" id="LAQT01000036">
    <property type="protein sequence ID" value="KPC49681.1"/>
    <property type="molecule type" value="Genomic_DNA"/>
</dbReference>
<evidence type="ECO:0000313" key="3">
    <source>
        <dbReference type="Proteomes" id="UP000037939"/>
    </source>
</evidence>
<gene>
    <name evidence="2" type="ORF">WG78_20200</name>
</gene>
<feature type="signal peptide" evidence="1">
    <location>
        <begin position="1"/>
        <end position="35"/>
    </location>
</feature>
<dbReference type="AlphaFoldDB" id="A0A0N0XGD7"/>
<name>A0A0N0XGD7_9NEIS</name>
<proteinExistence type="predicted"/>
<reference evidence="2 3" key="1">
    <citation type="submission" date="2015-07" db="EMBL/GenBank/DDBJ databases">
        <title>Draft genome sequence of the Amantichitinum ursilacus IGB-41, a new chitin-degrading bacterium.</title>
        <authorList>
            <person name="Kirstahler P."/>
            <person name="Guenther M."/>
            <person name="Grumaz C."/>
            <person name="Rupp S."/>
            <person name="Zibek S."/>
            <person name="Sohn K."/>
        </authorList>
    </citation>
    <scope>NUCLEOTIDE SEQUENCE [LARGE SCALE GENOMIC DNA]</scope>
    <source>
        <strain evidence="2 3">IGB-41</strain>
    </source>
</reference>
<dbReference type="Pfam" id="PF11162">
    <property type="entry name" value="DUF2946"/>
    <property type="match status" value="1"/>
</dbReference>
<dbReference type="OrthoDB" id="10015543at2"/>
<dbReference type="InterPro" id="IPR021333">
    <property type="entry name" value="DUF2946"/>
</dbReference>
<keyword evidence="1" id="KW-0732">Signal</keyword>
<sequence>MVSCGAMKKRLYSKAVLIALCVALLNFALPLVHMAATNAVRHQLVLCSGNGVQIVFTADATPQDTHDGSSHSTASLQPCALCAHTAQAALPSPAAPALAPVHYVPIARVAAPPAPVDKAYAFEYPRGRAPPLA</sequence>
<evidence type="ECO:0008006" key="4">
    <source>
        <dbReference type="Google" id="ProtNLM"/>
    </source>
</evidence>
<organism evidence="2 3">
    <name type="scientific">Amantichitinum ursilacus</name>
    <dbReference type="NCBI Taxonomy" id="857265"/>
    <lineage>
        <taxon>Bacteria</taxon>
        <taxon>Pseudomonadati</taxon>
        <taxon>Pseudomonadota</taxon>
        <taxon>Betaproteobacteria</taxon>
        <taxon>Neisseriales</taxon>
        <taxon>Chitinibacteraceae</taxon>
        <taxon>Amantichitinum</taxon>
    </lineage>
</organism>
<feature type="chain" id="PRO_5005863233" description="DUF2946 domain-containing protein" evidence="1">
    <location>
        <begin position="36"/>
        <end position="133"/>
    </location>
</feature>
<dbReference type="Proteomes" id="UP000037939">
    <property type="component" value="Unassembled WGS sequence"/>
</dbReference>